<evidence type="ECO:0000256" key="1">
    <source>
        <dbReference type="ARBA" id="ARBA00023002"/>
    </source>
</evidence>
<dbReference type="Pfam" id="PF00725">
    <property type="entry name" value="3HCDH"/>
    <property type="match status" value="1"/>
</dbReference>
<evidence type="ECO:0008006" key="5">
    <source>
        <dbReference type="Google" id="ProtNLM"/>
    </source>
</evidence>
<dbReference type="PANTHER" id="PTHR48075:SF5">
    <property type="entry name" value="3-HYDROXYBUTYRYL-COA DEHYDROGENASE"/>
    <property type="match status" value="1"/>
</dbReference>
<name>A0A381PRL0_9ZZZZ</name>
<dbReference type="InterPro" id="IPR006108">
    <property type="entry name" value="3HC_DH_C"/>
</dbReference>
<evidence type="ECO:0000313" key="4">
    <source>
        <dbReference type="EMBL" id="SUZ69264.1"/>
    </source>
</evidence>
<dbReference type="SUPFAM" id="SSF51735">
    <property type="entry name" value="NAD(P)-binding Rossmann-fold domains"/>
    <property type="match status" value="1"/>
</dbReference>
<dbReference type="SUPFAM" id="SSF48179">
    <property type="entry name" value="6-phosphogluconate dehydrogenase C-terminal domain-like"/>
    <property type="match status" value="1"/>
</dbReference>
<protein>
    <recommendedName>
        <fullName evidence="5">L-carnitine dehydrogenase</fullName>
    </recommendedName>
</protein>
<evidence type="ECO:0000259" key="3">
    <source>
        <dbReference type="Pfam" id="PF02737"/>
    </source>
</evidence>
<dbReference type="GO" id="GO:0016616">
    <property type="term" value="F:oxidoreductase activity, acting on the CH-OH group of donors, NAD or NADP as acceptor"/>
    <property type="evidence" value="ECO:0007669"/>
    <property type="project" value="InterPro"/>
</dbReference>
<gene>
    <name evidence="4" type="ORF">METZ01_LOCUS22118</name>
</gene>
<dbReference type="GO" id="GO:0006631">
    <property type="term" value="P:fatty acid metabolic process"/>
    <property type="evidence" value="ECO:0007669"/>
    <property type="project" value="InterPro"/>
</dbReference>
<dbReference type="InterPro" id="IPR013328">
    <property type="entry name" value="6PGD_dom2"/>
</dbReference>
<dbReference type="Gene3D" id="1.10.1040.10">
    <property type="entry name" value="N-(1-d-carboxylethyl)-l-norvaline Dehydrogenase, domain 2"/>
    <property type="match status" value="1"/>
</dbReference>
<evidence type="ECO:0000259" key="2">
    <source>
        <dbReference type="Pfam" id="PF00725"/>
    </source>
</evidence>
<keyword evidence="1" id="KW-0560">Oxidoreductase</keyword>
<feature type="domain" description="3-hydroxyacyl-CoA dehydrogenase NAD binding" evidence="3">
    <location>
        <begin position="3"/>
        <end position="179"/>
    </location>
</feature>
<dbReference type="InterPro" id="IPR036291">
    <property type="entry name" value="NAD(P)-bd_dom_sf"/>
</dbReference>
<dbReference type="Gene3D" id="3.40.50.720">
    <property type="entry name" value="NAD(P)-binding Rossmann-like Domain"/>
    <property type="match status" value="1"/>
</dbReference>
<sequence>MTHIAIIGTGVIGTGWTARLLANGYNVKAWDPSDNFDSRLIANIKRLWPTLEKYGITSNASLSNLSTVTSLDAACDGAILVQESAPEDLVIKKHLHKKISGAISGSTIIASSSSGLLPTEIQVVYEDPEKFIIGHPFNPVYLLPLVEIVGGEKTSQQTIESAKNFYTSIGMYPLVVRKEIEGYLADRLQEAQWREILHLVNDDVATTGEIDDAIIYGPGLRWAMMGTCLTFHLAGGNSGMRHMLKQFGPSLKLPWTKLEAPELTDGLIEKMVDGTLLQAGDQSIEELEELRDSCLIEIIQALKKFQIGAGKLR</sequence>
<reference evidence="4" key="1">
    <citation type="submission" date="2018-05" db="EMBL/GenBank/DDBJ databases">
        <authorList>
            <person name="Lanie J.A."/>
            <person name="Ng W.-L."/>
            <person name="Kazmierczak K.M."/>
            <person name="Andrzejewski T.M."/>
            <person name="Davidsen T.M."/>
            <person name="Wayne K.J."/>
            <person name="Tettelin H."/>
            <person name="Glass J.I."/>
            <person name="Rusch D."/>
            <person name="Podicherti R."/>
            <person name="Tsui H.-C.T."/>
            <person name="Winkler M.E."/>
        </authorList>
    </citation>
    <scope>NUCLEOTIDE SEQUENCE</scope>
</reference>
<proteinExistence type="predicted"/>
<accession>A0A381PRL0</accession>
<dbReference type="AlphaFoldDB" id="A0A381PRL0"/>
<dbReference type="InterPro" id="IPR006176">
    <property type="entry name" value="3-OHacyl-CoA_DH_NAD-bd"/>
</dbReference>
<dbReference type="GO" id="GO:0070403">
    <property type="term" value="F:NAD+ binding"/>
    <property type="evidence" value="ECO:0007669"/>
    <property type="project" value="InterPro"/>
</dbReference>
<feature type="domain" description="3-hydroxyacyl-CoA dehydrogenase C-terminal" evidence="2">
    <location>
        <begin position="182"/>
        <end position="250"/>
    </location>
</feature>
<dbReference type="PANTHER" id="PTHR48075">
    <property type="entry name" value="3-HYDROXYACYL-COA DEHYDROGENASE FAMILY PROTEIN"/>
    <property type="match status" value="1"/>
</dbReference>
<organism evidence="4">
    <name type="scientific">marine metagenome</name>
    <dbReference type="NCBI Taxonomy" id="408172"/>
    <lineage>
        <taxon>unclassified sequences</taxon>
        <taxon>metagenomes</taxon>
        <taxon>ecological metagenomes</taxon>
    </lineage>
</organism>
<dbReference type="InterPro" id="IPR008927">
    <property type="entry name" value="6-PGluconate_DH-like_C_sf"/>
</dbReference>
<dbReference type="EMBL" id="UINC01001057">
    <property type="protein sequence ID" value="SUZ69264.1"/>
    <property type="molecule type" value="Genomic_DNA"/>
</dbReference>
<dbReference type="Pfam" id="PF02737">
    <property type="entry name" value="3HCDH_N"/>
    <property type="match status" value="1"/>
</dbReference>